<dbReference type="RefSeq" id="XP_005108500.1">
    <property type="nucleotide sequence ID" value="XM_005108443.3"/>
</dbReference>
<proteinExistence type="predicted"/>
<organism evidence="1 2">
    <name type="scientific">Aplysia californica</name>
    <name type="common">California sea hare</name>
    <dbReference type="NCBI Taxonomy" id="6500"/>
    <lineage>
        <taxon>Eukaryota</taxon>
        <taxon>Metazoa</taxon>
        <taxon>Spiralia</taxon>
        <taxon>Lophotrochozoa</taxon>
        <taxon>Mollusca</taxon>
        <taxon>Gastropoda</taxon>
        <taxon>Heterobranchia</taxon>
        <taxon>Euthyneura</taxon>
        <taxon>Tectipleura</taxon>
        <taxon>Aplysiida</taxon>
        <taxon>Aplysioidea</taxon>
        <taxon>Aplysiidae</taxon>
        <taxon>Aplysia</taxon>
    </lineage>
</organism>
<dbReference type="SUPFAM" id="SSF50494">
    <property type="entry name" value="Trypsin-like serine proteases"/>
    <property type="match status" value="1"/>
</dbReference>
<evidence type="ECO:0000313" key="1">
    <source>
        <dbReference type="Proteomes" id="UP000694888"/>
    </source>
</evidence>
<dbReference type="Proteomes" id="UP000694888">
    <property type="component" value="Unplaced"/>
</dbReference>
<dbReference type="GeneID" id="101859668"/>
<sequence>MAHLMARRKNVYRFCPRCWMIAHSCSCINILDGIYPFVAESNSILDLEELESVPDNNDGEEVQPGTDLDLVAPLCEKSHQHDEFIPVNDFFYSYLPEALRHPSFYVWLWNCIPLVVRILGQRRATGRVFLISEELLKEEICSDVTCPYREQLGPRHEMYGGIGIITNKHVVQNDEDAKKTTVEFFYNNDDDRRWTVHKEKGFQLHTTNHKMDYTMFTCYTHKKDLLTMIATFDKIRNYAWTKVPPQIRLVSKNYAIIISHPHGTSKKVSIGTVVDRQNRVKSEEEMENVRILRNIYNICDENNALARFGGYMRQLPDLDLSFTITRYTTATCKGSSGAPVFMGNVVMENGVEINQAHTHRGVDKNVGYNNCFT</sequence>
<protein>
    <submittedName>
        <fullName evidence="2">Uncharacterized protein LOC101859668</fullName>
    </submittedName>
</protein>
<accession>A0ABM0K4E8</accession>
<reference evidence="2" key="1">
    <citation type="submission" date="2025-08" db="UniProtKB">
        <authorList>
            <consortium name="RefSeq"/>
        </authorList>
    </citation>
    <scope>IDENTIFICATION</scope>
</reference>
<keyword evidence="1" id="KW-1185">Reference proteome</keyword>
<evidence type="ECO:0000313" key="2">
    <source>
        <dbReference type="RefSeq" id="XP_005108500.1"/>
    </source>
</evidence>
<name>A0ABM0K4E8_APLCA</name>
<gene>
    <name evidence="2" type="primary">LOC101859668</name>
</gene>
<dbReference type="InterPro" id="IPR009003">
    <property type="entry name" value="Peptidase_S1_PA"/>
</dbReference>